<evidence type="ECO:0000256" key="7">
    <source>
        <dbReference type="PIRSR" id="PIRSR000241-2"/>
    </source>
</evidence>
<dbReference type="GO" id="GO:0006145">
    <property type="term" value="P:purine nucleobase catabolic process"/>
    <property type="evidence" value="ECO:0007669"/>
    <property type="project" value="TreeGrafter"/>
</dbReference>
<evidence type="ECO:0000256" key="8">
    <source>
        <dbReference type="RuleBase" id="RU004455"/>
    </source>
</evidence>
<dbReference type="PIRSF" id="PIRSF000241">
    <property type="entry name" value="Urate_oxidase"/>
    <property type="match status" value="1"/>
</dbReference>
<feature type="binding site" evidence="7">
    <location>
        <position position="220"/>
    </location>
    <ligand>
        <name>5-hydroxyisourate</name>
        <dbReference type="ChEBI" id="CHEBI:18072"/>
    </ligand>
</feature>
<dbReference type="EMBL" id="JAMXLR010000072">
    <property type="protein sequence ID" value="MCO6046343.1"/>
    <property type="molecule type" value="Genomic_DNA"/>
</dbReference>
<feature type="binding site" evidence="7">
    <location>
        <position position="247"/>
    </location>
    <ligand>
        <name>urate</name>
        <dbReference type="ChEBI" id="CHEBI:17775"/>
    </ligand>
</feature>
<dbReference type="Pfam" id="PF01014">
    <property type="entry name" value="Uricase"/>
    <property type="match status" value="2"/>
</dbReference>
<feature type="binding site" evidence="7">
    <location>
        <position position="161"/>
    </location>
    <ligand>
        <name>5-hydroxyisourate</name>
        <dbReference type="ChEBI" id="CHEBI:18072"/>
    </ligand>
</feature>
<dbReference type="Proteomes" id="UP001155241">
    <property type="component" value="Unassembled WGS sequence"/>
</dbReference>
<evidence type="ECO:0000313" key="9">
    <source>
        <dbReference type="EMBL" id="MCO6046343.1"/>
    </source>
</evidence>
<evidence type="ECO:0000256" key="4">
    <source>
        <dbReference type="ARBA" id="ARBA00023002"/>
    </source>
</evidence>
<gene>
    <name evidence="9" type="primary">pucL</name>
    <name evidence="9" type="ORF">NG895_20785</name>
</gene>
<dbReference type="InterPro" id="IPR002042">
    <property type="entry name" value="Uricase"/>
</dbReference>
<proteinExistence type="inferred from homology"/>
<accession>A0A9X2FDS1</accession>
<dbReference type="GO" id="GO:0004846">
    <property type="term" value="F:urate oxidase activity"/>
    <property type="evidence" value="ECO:0007669"/>
    <property type="project" value="UniProtKB-EC"/>
</dbReference>
<organism evidence="9 10">
    <name type="scientific">Aeoliella straminimaris</name>
    <dbReference type="NCBI Taxonomy" id="2954799"/>
    <lineage>
        <taxon>Bacteria</taxon>
        <taxon>Pseudomonadati</taxon>
        <taxon>Planctomycetota</taxon>
        <taxon>Planctomycetia</taxon>
        <taxon>Pirellulales</taxon>
        <taxon>Lacipirellulaceae</taxon>
        <taxon>Aeoliella</taxon>
    </lineage>
</organism>
<dbReference type="PANTHER" id="PTHR42874:SF1">
    <property type="entry name" value="URICASE"/>
    <property type="match status" value="1"/>
</dbReference>
<feature type="binding site" evidence="7">
    <location>
        <position position="64"/>
    </location>
    <ligand>
        <name>urate</name>
        <dbReference type="ChEBI" id="CHEBI:17775"/>
    </ligand>
</feature>
<keyword evidence="10" id="KW-1185">Reference proteome</keyword>
<feature type="binding site" evidence="7">
    <location>
        <position position="247"/>
    </location>
    <ligand>
        <name>5-hydroxyisourate</name>
        <dbReference type="ChEBI" id="CHEBI:18072"/>
    </ligand>
</feature>
<evidence type="ECO:0000256" key="2">
    <source>
        <dbReference type="ARBA" id="ARBA00009760"/>
    </source>
</evidence>
<feature type="binding site" evidence="7">
    <location>
        <position position="220"/>
    </location>
    <ligand>
        <name>urate</name>
        <dbReference type="ChEBI" id="CHEBI:17775"/>
    </ligand>
</feature>
<feature type="binding site" evidence="7">
    <location>
        <position position="221"/>
    </location>
    <ligand>
        <name>urate</name>
        <dbReference type="ChEBI" id="CHEBI:17775"/>
    </ligand>
</feature>
<evidence type="ECO:0000256" key="3">
    <source>
        <dbReference type="ARBA" id="ARBA00022631"/>
    </source>
</evidence>
<feature type="binding site" evidence="7">
    <location>
        <position position="221"/>
    </location>
    <ligand>
        <name>5-hydroxyisourate</name>
        <dbReference type="ChEBI" id="CHEBI:18072"/>
    </ligand>
</feature>
<keyword evidence="4 5" id="KW-0560">Oxidoreductase</keyword>
<comment type="catalytic activity">
    <reaction evidence="5 8">
        <text>urate + O2 + H2O = 5-hydroxyisourate + H2O2</text>
        <dbReference type="Rhea" id="RHEA:21368"/>
        <dbReference type="ChEBI" id="CHEBI:15377"/>
        <dbReference type="ChEBI" id="CHEBI:15379"/>
        <dbReference type="ChEBI" id="CHEBI:16240"/>
        <dbReference type="ChEBI" id="CHEBI:17775"/>
        <dbReference type="ChEBI" id="CHEBI:18072"/>
        <dbReference type="EC" id="1.7.3.3"/>
    </reaction>
</comment>
<sequence>MAAKLAKHTYGKHRVRVSKVRRPRKAAPKNETHEFVEVSVDVELEGAFDAAYLKGDNRAVVATDTCKNTIYVLAKGDPIDSVESFGVTIAQHFLDEYDHVTACHVTLEERVWKRLLDSPHSFVASGAMTPTAKVTQSRGEAPQVSAGFEHLLIAKTTETGFADFHQSRYRTLSDTDDRILATDVTAAWDYDGSQVDYLAARQAIVEALLGKFIDHYSRSVQETLYLMGGAALEACDAVTNITLTLPNKHHILADLARFGLENENEVFVVTDEPFGYITATVAR</sequence>
<dbReference type="EC" id="1.7.3.3" evidence="5 8"/>
<dbReference type="NCBIfam" id="TIGR03383">
    <property type="entry name" value="urate_oxi"/>
    <property type="match status" value="1"/>
</dbReference>
<keyword evidence="3 5" id="KW-0659">Purine metabolism</keyword>
<name>A0A9X2FDS1_9BACT</name>
<comment type="similarity">
    <text evidence="2 5 8">Belongs to the uricase family.</text>
</comment>
<evidence type="ECO:0000256" key="6">
    <source>
        <dbReference type="PIRSR" id="PIRSR000241-1"/>
    </source>
</evidence>
<dbReference type="Gene3D" id="3.10.270.10">
    <property type="entry name" value="Urate Oxidase"/>
    <property type="match status" value="1"/>
</dbReference>
<dbReference type="SUPFAM" id="SSF55620">
    <property type="entry name" value="Tetrahydrobiopterin biosynthesis enzymes-like"/>
    <property type="match status" value="2"/>
</dbReference>
<dbReference type="PRINTS" id="PR00093">
    <property type="entry name" value="URICASE"/>
</dbReference>
<feature type="binding site" evidence="7">
    <location>
        <position position="161"/>
    </location>
    <ligand>
        <name>urate</name>
        <dbReference type="ChEBI" id="CHEBI:17775"/>
    </ligand>
</feature>
<dbReference type="RefSeq" id="WP_252854455.1">
    <property type="nucleotide sequence ID" value="NZ_JAMXLR010000072.1"/>
</dbReference>
<feature type="binding site" evidence="7">
    <location>
        <position position="64"/>
    </location>
    <ligand>
        <name>5-hydroxyisourate</name>
        <dbReference type="ChEBI" id="CHEBI:18072"/>
    </ligand>
</feature>
<reference evidence="9" key="1">
    <citation type="submission" date="2022-06" db="EMBL/GenBank/DDBJ databases">
        <title>Aeoliella straminimaris, a novel planctomycete from sediments.</title>
        <authorList>
            <person name="Vitorino I.R."/>
            <person name="Lage O.M."/>
        </authorList>
    </citation>
    <scope>NUCLEOTIDE SEQUENCE</scope>
    <source>
        <strain evidence="9">ICT_H6.2</strain>
    </source>
</reference>
<feature type="binding site" evidence="7">
    <location>
        <position position="63"/>
    </location>
    <ligand>
        <name>urate</name>
        <dbReference type="ChEBI" id="CHEBI:17775"/>
    </ligand>
</feature>
<feature type="binding site" evidence="7">
    <location>
        <position position="63"/>
    </location>
    <ligand>
        <name>O2</name>
        <dbReference type="ChEBI" id="CHEBI:15379"/>
    </ligand>
</feature>
<protein>
    <recommendedName>
        <fullName evidence="5 8">Uricase</fullName>
        <ecNumber evidence="5 8">1.7.3.3</ecNumber>
    </recommendedName>
    <alternativeName>
        <fullName evidence="5">Urate oxidase</fullName>
    </alternativeName>
</protein>
<comment type="caution">
    <text evidence="9">The sequence shown here is derived from an EMBL/GenBank/DDBJ whole genome shotgun (WGS) entry which is preliminary data.</text>
</comment>
<evidence type="ECO:0000256" key="1">
    <source>
        <dbReference type="ARBA" id="ARBA00004831"/>
    </source>
</evidence>
<feature type="binding site" evidence="7">
    <location>
        <position position="178"/>
    </location>
    <ligand>
        <name>urate</name>
        <dbReference type="ChEBI" id="CHEBI:17775"/>
    </ligand>
</feature>
<feature type="binding site" evidence="7">
    <location>
        <position position="63"/>
    </location>
    <ligand>
        <name>5-hydroxyisourate</name>
        <dbReference type="ChEBI" id="CHEBI:18072"/>
    </ligand>
</feature>
<comment type="function">
    <text evidence="5 8">Catalyzes the oxidation of uric acid to 5-hydroxyisourate, which is further processed to form (S)-allantoin.</text>
</comment>
<feature type="active site" description="Charge relay system" evidence="6">
    <location>
        <position position="249"/>
    </location>
</feature>
<feature type="active site" description="Charge relay system" evidence="6">
    <location>
        <position position="63"/>
    </location>
</feature>
<dbReference type="AlphaFoldDB" id="A0A9X2FDS1"/>
<evidence type="ECO:0000313" key="10">
    <source>
        <dbReference type="Proteomes" id="UP001155241"/>
    </source>
</evidence>
<evidence type="ECO:0000256" key="5">
    <source>
        <dbReference type="PIRNR" id="PIRNR000241"/>
    </source>
</evidence>
<comment type="pathway">
    <text evidence="1 5">Purine metabolism; urate degradation; (S)-allantoin from urate: step 1/3.</text>
</comment>
<feature type="binding site" evidence="7">
    <location>
        <position position="178"/>
    </location>
    <ligand>
        <name>5-hydroxyisourate</name>
        <dbReference type="ChEBI" id="CHEBI:18072"/>
    </ligand>
</feature>
<feature type="active site" description="Charge relay system" evidence="6">
    <location>
        <position position="12"/>
    </location>
</feature>
<feature type="binding site" evidence="7">
    <location>
        <position position="247"/>
    </location>
    <ligand>
        <name>O2</name>
        <dbReference type="ChEBI" id="CHEBI:15379"/>
    </ligand>
</feature>
<dbReference type="GO" id="GO:0019628">
    <property type="term" value="P:urate catabolic process"/>
    <property type="evidence" value="ECO:0007669"/>
    <property type="project" value="TreeGrafter"/>
</dbReference>
<dbReference type="PANTHER" id="PTHR42874">
    <property type="entry name" value="URICASE"/>
    <property type="match status" value="1"/>
</dbReference>